<feature type="domain" description="AMP-dependent synthetase/ligase" evidence="1">
    <location>
        <begin position="38"/>
        <end position="127"/>
    </location>
</feature>
<sequence length="159" mass="16479">MPADAPRSLFEVLARLAAESGHVAASLDDVHRGSGGLSARLTYGELHAAAARLAGAVGTCLEAGGGGAAVATRMRRGNEWYAVFFAAAKLQVPLVALSVDLPDKAAENGRNAEILSEHRPLLLITDDSDLDGTLTELGCAAMRSSWAEHTSSHGAFQKG</sequence>
<dbReference type="Gene3D" id="3.40.50.12780">
    <property type="entry name" value="N-terminal domain of ligase-like"/>
    <property type="match status" value="1"/>
</dbReference>
<comment type="caution">
    <text evidence="2">The sequence shown here is derived from an EMBL/GenBank/DDBJ whole genome shotgun (WGS) entry which is preliminary data.</text>
</comment>
<evidence type="ECO:0000313" key="2">
    <source>
        <dbReference type="EMBL" id="CAK0808819.1"/>
    </source>
</evidence>
<reference evidence="2" key="1">
    <citation type="submission" date="2023-10" db="EMBL/GenBank/DDBJ databases">
        <authorList>
            <person name="Chen Y."/>
            <person name="Shah S."/>
            <person name="Dougan E. K."/>
            <person name="Thang M."/>
            <person name="Chan C."/>
        </authorList>
    </citation>
    <scope>NUCLEOTIDE SEQUENCE [LARGE SCALE GENOMIC DNA]</scope>
</reference>
<dbReference type="InterPro" id="IPR042099">
    <property type="entry name" value="ANL_N_sf"/>
</dbReference>
<dbReference type="Proteomes" id="UP001189429">
    <property type="component" value="Unassembled WGS sequence"/>
</dbReference>
<dbReference type="SUPFAM" id="SSF56801">
    <property type="entry name" value="Acetyl-CoA synthetase-like"/>
    <property type="match status" value="1"/>
</dbReference>
<proteinExistence type="predicted"/>
<accession>A0ABN9QRL3</accession>
<name>A0ABN9QRL3_9DINO</name>
<evidence type="ECO:0000259" key="1">
    <source>
        <dbReference type="Pfam" id="PF00501"/>
    </source>
</evidence>
<organism evidence="2 3">
    <name type="scientific">Prorocentrum cordatum</name>
    <dbReference type="NCBI Taxonomy" id="2364126"/>
    <lineage>
        <taxon>Eukaryota</taxon>
        <taxon>Sar</taxon>
        <taxon>Alveolata</taxon>
        <taxon>Dinophyceae</taxon>
        <taxon>Prorocentrales</taxon>
        <taxon>Prorocentraceae</taxon>
        <taxon>Prorocentrum</taxon>
    </lineage>
</organism>
<feature type="non-terminal residue" evidence="2">
    <location>
        <position position="159"/>
    </location>
</feature>
<dbReference type="Pfam" id="PF00501">
    <property type="entry name" value="AMP-binding"/>
    <property type="match status" value="1"/>
</dbReference>
<evidence type="ECO:0000313" key="3">
    <source>
        <dbReference type="Proteomes" id="UP001189429"/>
    </source>
</evidence>
<dbReference type="EMBL" id="CAUYUJ010004263">
    <property type="protein sequence ID" value="CAK0808819.1"/>
    <property type="molecule type" value="Genomic_DNA"/>
</dbReference>
<dbReference type="InterPro" id="IPR000873">
    <property type="entry name" value="AMP-dep_synth/lig_dom"/>
</dbReference>
<gene>
    <name evidence="2" type="ORF">PCOR1329_LOCUS14285</name>
</gene>
<keyword evidence="3" id="KW-1185">Reference proteome</keyword>
<protein>
    <recommendedName>
        <fullName evidence="1">AMP-dependent synthetase/ligase domain-containing protein</fullName>
    </recommendedName>
</protein>